<feature type="compositionally biased region" description="Basic residues" evidence="1">
    <location>
        <begin position="186"/>
        <end position="201"/>
    </location>
</feature>
<dbReference type="EMBL" id="AHYV01000032">
    <property type="protein sequence ID" value="EOT42105.1"/>
    <property type="molecule type" value="Genomic_DNA"/>
</dbReference>
<dbReference type="Proteomes" id="UP000014104">
    <property type="component" value="Unassembled WGS sequence"/>
</dbReference>
<reference evidence="3 5" key="2">
    <citation type="submission" date="2013-03" db="EMBL/GenBank/DDBJ databases">
        <title>The Genome Sequence of Enterococcus avium ATCC_14025 (PacBio/Illumina hybrid assembly).</title>
        <authorList>
            <consortium name="The Broad Institute Genomics Platform"/>
            <consortium name="The Broad Institute Genome Sequencing Center for Infectious Disease"/>
            <person name="Earl A."/>
            <person name="Russ C."/>
            <person name="Gilmore M."/>
            <person name="Surin D."/>
            <person name="Walker B."/>
            <person name="Young S."/>
            <person name="Zeng Q."/>
            <person name="Gargeya S."/>
            <person name="Fitzgerald M."/>
            <person name="Haas B."/>
            <person name="Abouelleil A."/>
            <person name="Allen A.W."/>
            <person name="Alvarado L."/>
            <person name="Arachchi H.M."/>
            <person name="Berlin A.M."/>
            <person name="Chapman S.B."/>
            <person name="Gainer-Dewar J."/>
            <person name="Goldberg J."/>
            <person name="Griggs A."/>
            <person name="Gujja S."/>
            <person name="Hansen M."/>
            <person name="Howarth C."/>
            <person name="Imamovic A."/>
            <person name="Ireland A."/>
            <person name="Larimer J."/>
            <person name="McCowan C."/>
            <person name="Murphy C."/>
            <person name="Pearson M."/>
            <person name="Poon T.W."/>
            <person name="Priest M."/>
            <person name="Roberts A."/>
            <person name="Saif S."/>
            <person name="Shea T."/>
            <person name="Sisk P."/>
            <person name="Sykes S."/>
            <person name="Wortman J."/>
            <person name="Nusbaum C."/>
            <person name="Birren B."/>
        </authorList>
    </citation>
    <scope>NUCLEOTIDE SEQUENCE [LARGE SCALE GENOMIC DNA]</scope>
    <source>
        <strain evidence="3 5">ATCC 14025</strain>
    </source>
</reference>
<dbReference type="Proteomes" id="UP000014107">
    <property type="component" value="Unassembled WGS sequence"/>
</dbReference>
<protein>
    <submittedName>
        <fullName evidence="3">Uncharacterized protein</fullName>
    </submittedName>
</protein>
<dbReference type="AlphaFoldDB" id="A0AAV3IX53"/>
<organism evidence="3 5">
    <name type="scientific">Enterococcus avium ATCC 14025</name>
    <dbReference type="NCBI Taxonomy" id="1140002"/>
    <lineage>
        <taxon>Bacteria</taxon>
        <taxon>Bacillati</taxon>
        <taxon>Bacillota</taxon>
        <taxon>Bacilli</taxon>
        <taxon>Lactobacillales</taxon>
        <taxon>Enterococcaceae</taxon>
        <taxon>Enterococcus</taxon>
    </lineage>
</organism>
<reference evidence="2 4" key="1">
    <citation type="submission" date="2013-03" db="EMBL/GenBank/DDBJ databases">
        <title>The Genome Sequence of Enterococcus avium ATCC_14025 (Illumina only assembly).</title>
        <authorList>
            <consortium name="The Broad Institute Genomics Platform"/>
            <consortium name="The Broad Institute Genome Sequencing Center for Infectious Disease"/>
            <person name="Earl A."/>
            <person name="Russ C."/>
            <person name="Gilmore M."/>
            <person name="Surin D."/>
            <person name="Walker B."/>
            <person name="Young S."/>
            <person name="Zeng Q."/>
            <person name="Gargeya S."/>
            <person name="Fitzgerald M."/>
            <person name="Haas B."/>
            <person name="Abouelleil A."/>
            <person name="Allen A.W."/>
            <person name="Alvarado L."/>
            <person name="Arachchi H.M."/>
            <person name="Berlin A.M."/>
            <person name="Chapman S.B."/>
            <person name="Gainer-Dewar J."/>
            <person name="Goldberg J."/>
            <person name="Griggs A."/>
            <person name="Gujja S."/>
            <person name="Hansen M."/>
            <person name="Howarth C."/>
            <person name="Imamovic A."/>
            <person name="Ireland A."/>
            <person name="Larimer J."/>
            <person name="McCowan C."/>
            <person name="Murphy C."/>
            <person name="Pearson M."/>
            <person name="Poon T.W."/>
            <person name="Priest M."/>
            <person name="Roberts A."/>
            <person name="Saif S."/>
            <person name="Shea T."/>
            <person name="Sisk P."/>
            <person name="Sykes S."/>
            <person name="Wortman J."/>
            <person name="Nusbaum C."/>
            <person name="Birren B."/>
        </authorList>
    </citation>
    <scope>NUCLEOTIDE SEQUENCE [LARGE SCALE GENOMIC DNA]</scope>
    <source>
        <strain evidence="2 4">ATCC 14025</strain>
    </source>
</reference>
<proteinExistence type="predicted"/>
<feature type="region of interest" description="Disordered" evidence="1">
    <location>
        <begin position="186"/>
        <end position="213"/>
    </location>
</feature>
<keyword evidence="4" id="KW-1185">Reference proteome</keyword>
<evidence type="ECO:0000313" key="4">
    <source>
        <dbReference type="Proteomes" id="UP000014104"/>
    </source>
</evidence>
<dbReference type="RefSeq" id="WP_016180839.1">
    <property type="nucleotide sequence ID" value="NZ_KE136365.1"/>
</dbReference>
<dbReference type="EMBL" id="ASWL01000004">
    <property type="protein sequence ID" value="EOU20456.1"/>
    <property type="molecule type" value="Genomic_DNA"/>
</dbReference>
<evidence type="ECO:0000313" key="2">
    <source>
        <dbReference type="EMBL" id="EOT42105.1"/>
    </source>
</evidence>
<evidence type="ECO:0000256" key="1">
    <source>
        <dbReference type="SAM" id="MobiDB-lite"/>
    </source>
</evidence>
<sequence length="213" mass="25003">MNQQEKAKMHRFINDNEFTTMYVGGGAEYETTVVDSQRLRRLISKMNEQSESQITEEQAWNKIAESYPESPVSLRNLFDNILYSMYSGYEVTINDLSFLTAKEPHLNSGQNLFERAEEMAQEKYRQTIDFDAKNIGVAFANVFRKEKLSEPQYKDTISKENYLEEMISYMEMLYEMDCKDWSKTMGKTKSKIKKKKRRLQQKAKANGTAKKKK</sequence>
<evidence type="ECO:0000313" key="3">
    <source>
        <dbReference type="EMBL" id="EOU20456.1"/>
    </source>
</evidence>
<accession>A0AAV3IX53</accession>
<name>A0AAV3IX53_ENTAV</name>
<comment type="caution">
    <text evidence="3">The sequence shown here is derived from an EMBL/GenBank/DDBJ whole genome shotgun (WGS) entry which is preliminary data.</text>
</comment>
<gene>
    <name evidence="3" type="ORF">I570_02903</name>
    <name evidence="2" type="ORF">OMU_03028</name>
</gene>
<evidence type="ECO:0000313" key="5">
    <source>
        <dbReference type="Proteomes" id="UP000014107"/>
    </source>
</evidence>
<feature type="compositionally biased region" description="Low complexity" evidence="1">
    <location>
        <begin position="202"/>
        <end position="213"/>
    </location>
</feature>